<evidence type="ECO:0000259" key="2">
    <source>
        <dbReference type="PROSITE" id="PS50191"/>
    </source>
</evidence>
<feature type="compositionally biased region" description="Low complexity" evidence="1">
    <location>
        <begin position="312"/>
        <end position="325"/>
    </location>
</feature>
<reference evidence="3 4" key="1">
    <citation type="journal article" date="2012" name="Eukaryot. Cell">
        <title>Draft genome sequence of CBS 2479, the standard type strain of Trichosporon asahii.</title>
        <authorList>
            <person name="Yang R.Y."/>
            <person name="Li H.T."/>
            <person name="Zhu H."/>
            <person name="Zhou G.P."/>
            <person name="Wang M."/>
            <person name="Wang L."/>
        </authorList>
    </citation>
    <scope>NUCLEOTIDE SEQUENCE [LARGE SCALE GENOMIC DNA]</scope>
    <source>
        <strain evidence="4">ATCC 90039 / CBS 2479 / JCM 2466 / KCTC 7840 / NCYC 2677 / UAMH 7654</strain>
    </source>
</reference>
<evidence type="ECO:0000313" key="4">
    <source>
        <dbReference type="Proteomes" id="UP000002748"/>
    </source>
</evidence>
<dbReference type="GeneID" id="25990475"/>
<dbReference type="Proteomes" id="UP000002748">
    <property type="component" value="Unassembled WGS sequence"/>
</dbReference>
<dbReference type="HOGENOM" id="CLU_389890_0_0_1"/>
<dbReference type="InterPro" id="IPR052432">
    <property type="entry name" value="PITP/CRAL-TRIO"/>
</dbReference>
<feature type="domain" description="CRAL-TRIO" evidence="2">
    <location>
        <begin position="142"/>
        <end position="302"/>
    </location>
</feature>
<organism evidence="3 4">
    <name type="scientific">Trichosporon asahii var. asahii (strain ATCC 90039 / CBS 2479 / JCM 2466 / KCTC 7840 / NBRC 103889/ NCYC 2677 / UAMH 7654)</name>
    <name type="common">Yeast</name>
    <dbReference type="NCBI Taxonomy" id="1186058"/>
    <lineage>
        <taxon>Eukaryota</taxon>
        <taxon>Fungi</taxon>
        <taxon>Dikarya</taxon>
        <taxon>Basidiomycota</taxon>
        <taxon>Agaricomycotina</taxon>
        <taxon>Tremellomycetes</taxon>
        <taxon>Trichosporonales</taxon>
        <taxon>Trichosporonaceae</taxon>
        <taxon>Trichosporon</taxon>
    </lineage>
</organism>
<dbReference type="CDD" id="cd00170">
    <property type="entry name" value="SEC14"/>
    <property type="match status" value="1"/>
</dbReference>
<gene>
    <name evidence="3" type="ORF">A1Q1_06963</name>
</gene>
<dbReference type="EMBL" id="ALBS01000046">
    <property type="protein sequence ID" value="EJT51825.1"/>
    <property type="molecule type" value="Genomic_DNA"/>
</dbReference>
<dbReference type="Gene3D" id="3.40.525.10">
    <property type="entry name" value="CRAL-TRIO lipid binding domain"/>
    <property type="match status" value="1"/>
</dbReference>
<feature type="compositionally biased region" description="Low complexity" evidence="1">
    <location>
        <begin position="7"/>
        <end position="26"/>
    </location>
</feature>
<dbReference type="VEuPathDB" id="FungiDB:A1Q1_06963"/>
<dbReference type="RefSeq" id="XP_014182687.1">
    <property type="nucleotide sequence ID" value="XM_014327212.1"/>
</dbReference>
<feature type="region of interest" description="Disordered" evidence="1">
    <location>
        <begin position="310"/>
        <end position="349"/>
    </location>
</feature>
<name>J4UJ82_TRIAS</name>
<proteinExistence type="predicted"/>
<dbReference type="PANTHER" id="PTHR46590:SF4">
    <property type="entry name" value="CRAL-TRIO DOMAIN-CONTAINING PROTEIN"/>
    <property type="match status" value="1"/>
</dbReference>
<comment type="caution">
    <text evidence="3">The sequence shown here is derived from an EMBL/GenBank/DDBJ whole genome shotgun (WGS) entry which is preliminary data.</text>
</comment>
<evidence type="ECO:0000256" key="1">
    <source>
        <dbReference type="SAM" id="MobiDB-lite"/>
    </source>
</evidence>
<evidence type="ECO:0000313" key="3">
    <source>
        <dbReference type="EMBL" id="EJT51825.1"/>
    </source>
</evidence>
<protein>
    <recommendedName>
        <fullName evidence="2">CRAL-TRIO domain-containing protein</fullName>
    </recommendedName>
</protein>
<accession>J4UJ82</accession>
<dbReference type="KEGG" id="tasa:A1Q1_06963"/>
<sequence>MTRPIASGSSSPLTSHSSGSHTSSLSRGPASRLAARRQQLGDHVGTVAALQRDLSADVDDLRSVGGWDPLTAHGVETWLEDRGMIFRALRLPLAEYTDIQRNRFDIEAAHNKLLDALAARLNRGLHGSIPPPPTPLWTLLPYAGRKACVDHLGHPVVVLSLRDVARDDTGSLDELKDWTWWGLELVRRALKEYWVDGRRGTGAEGAVLIIDAANAGYRNLEVELLPTLFNVARDSYPGEFESVYVVNAGWSHRAMWNNILKRLLPRSAVEKITFLESRHDTEAVFDLDTLPKALGGDGPPVDHETMLHHLSISRSRPSSRVNSRAPSRKGSRAPSREPPKSRNSLSRATSATSMADVFFTAPASPANLSRAGSRAPSRKSSHLMLSQLNHKLAMTKHEEEEAATVGGDPSRAFDYMRGEAPKSPLPDEPAVQSPLHRIKSLSDFHLYLSPSRLAHRDLLSDSEDEGRDQVHIRPPIQRRRSLQPAFMEGSTLAARRAAARNAQLSTAQQNYTYSLLEHHAQGLERYNPDVLTLPALLLPEEEPPATTPTTPIEEAEPVPAVGHFAEENPWFGYPVVRTSDGQVRPRYGRNRKRDLIKTLLWLFVIRLQSWRDALERAIARMLGLKSLGYPYFERKRVKAANPTAGLLRTAQEKRASSSRAVVRATSRDWIWMLIGFLLMRGSWAPLLANPLEAVGLTGLKDWLGVTLP</sequence>
<dbReference type="PANTHER" id="PTHR46590">
    <property type="entry name" value="PHOSPHATIDYLINOSITOL TRANSFER PROTEIN CSR1-RELATED"/>
    <property type="match status" value="1"/>
</dbReference>
<feature type="region of interest" description="Disordered" evidence="1">
    <location>
        <begin position="1"/>
        <end position="38"/>
    </location>
</feature>
<dbReference type="InterPro" id="IPR036865">
    <property type="entry name" value="CRAL-TRIO_dom_sf"/>
</dbReference>
<dbReference type="OrthoDB" id="75724at2759"/>
<dbReference type="InterPro" id="IPR001251">
    <property type="entry name" value="CRAL-TRIO_dom"/>
</dbReference>
<dbReference type="AlphaFoldDB" id="J4UJ82"/>
<dbReference type="Pfam" id="PF00650">
    <property type="entry name" value="CRAL_TRIO"/>
    <property type="match status" value="1"/>
</dbReference>
<dbReference type="PROSITE" id="PS50191">
    <property type="entry name" value="CRAL_TRIO"/>
    <property type="match status" value="1"/>
</dbReference>
<dbReference type="SUPFAM" id="SSF52087">
    <property type="entry name" value="CRAL/TRIO domain"/>
    <property type="match status" value="1"/>
</dbReference>